<feature type="compositionally biased region" description="Basic and acidic residues" evidence="1">
    <location>
        <begin position="229"/>
        <end position="241"/>
    </location>
</feature>
<feature type="compositionally biased region" description="Polar residues" evidence="1">
    <location>
        <begin position="313"/>
        <end position="332"/>
    </location>
</feature>
<dbReference type="EMBL" id="JAWRVE010000185">
    <property type="protein sequence ID" value="KAL1850479.1"/>
    <property type="molecule type" value="Genomic_DNA"/>
</dbReference>
<gene>
    <name evidence="2" type="ORF">Daus18300_012893</name>
</gene>
<evidence type="ECO:0000256" key="1">
    <source>
        <dbReference type="SAM" id="MobiDB-lite"/>
    </source>
</evidence>
<feature type="region of interest" description="Disordered" evidence="1">
    <location>
        <begin position="1"/>
        <end position="33"/>
    </location>
</feature>
<comment type="caution">
    <text evidence="2">The sequence shown here is derived from an EMBL/GenBank/DDBJ whole genome shotgun (WGS) entry which is preliminary data.</text>
</comment>
<evidence type="ECO:0000313" key="3">
    <source>
        <dbReference type="Proteomes" id="UP001583177"/>
    </source>
</evidence>
<sequence length="332" mass="37103">MASLPMLDMDGMRPLRYQDTVSTGPPTDRNFPDEDEFKSLLENYDEEEHDKKWKREKEGLFFSFIPRRLTRERPGVVMVTMTKQYKWANEQGSAVAWLSATNGREVKGNVIAFPILRPDSDYLRFVFWGVSIKSSSKSAKFQVTVAWEFKATATKTHEWWTLGVEQSQEVHLSSKSSEYPSKELKEVTRLYQDAVNVKGKDRHDGGAGVVYVYPSFQIAGIEKESITRNLEDKETEEKTRSSTDVATAVDEKVEGNAEKQPTASKDQISEFGPSITHKPEHSLAKVEATLSLQGPDNSQDRNLDADTATATASLQAPKTAPTENSNAASQAG</sequence>
<dbReference type="Proteomes" id="UP001583177">
    <property type="component" value="Unassembled WGS sequence"/>
</dbReference>
<evidence type="ECO:0000313" key="2">
    <source>
        <dbReference type="EMBL" id="KAL1850479.1"/>
    </source>
</evidence>
<accession>A0ABR3W120</accession>
<reference evidence="2 3" key="1">
    <citation type="journal article" date="2024" name="IMA Fungus">
        <title>IMA Genome - F19 : A genome assembly and annotation guide to empower mycologists, including annotated draft genome sequences of Ceratocystis pirilliformis, Diaporthe australafricana, Fusarium ophioides, Paecilomyces lecythidis, and Sporothrix stenoceras.</title>
        <authorList>
            <person name="Aylward J."/>
            <person name="Wilson A.M."/>
            <person name="Visagie C.M."/>
            <person name="Spraker J."/>
            <person name="Barnes I."/>
            <person name="Buitendag C."/>
            <person name="Ceriani C."/>
            <person name="Del Mar Angel L."/>
            <person name="du Plessis D."/>
            <person name="Fuchs T."/>
            <person name="Gasser K."/>
            <person name="Kramer D."/>
            <person name="Li W."/>
            <person name="Munsamy K."/>
            <person name="Piso A."/>
            <person name="Price J.L."/>
            <person name="Sonnekus B."/>
            <person name="Thomas C."/>
            <person name="van der Nest A."/>
            <person name="van Dijk A."/>
            <person name="van Heerden A."/>
            <person name="van Vuuren N."/>
            <person name="Yilmaz N."/>
            <person name="Duong T.A."/>
            <person name="van der Merwe N.A."/>
            <person name="Wingfield M.J."/>
            <person name="Wingfield B.D."/>
        </authorList>
    </citation>
    <scope>NUCLEOTIDE SEQUENCE [LARGE SCALE GENOMIC DNA]</scope>
    <source>
        <strain evidence="2 3">CMW 18300</strain>
    </source>
</reference>
<feature type="region of interest" description="Disordered" evidence="1">
    <location>
        <begin position="229"/>
        <end position="332"/>
    </location>
</feature>
<proteinExistence type="predicted"/>
<keyword evidence="3" id="KW-1185">Reference proteome</keyword>
<name>A0ABR3W120_9PEZI</name>
<protein>
    <submittedName>
        <fullName evidence="2">Uncharacterized protein</fullName>
    </submittedName>
</protein>
<organism evidence="2 3">
    <name type="scientific">Diaporthe australafricana</name>
    <dbReference type="NCBI Taxonomy" id="127596"/>
    <lineage>
        <taxon>Eukaryota</taxon>
        <taxon>Fungi</taxon>
        <taxon>Dikarya</taxon>
        <taxon>Ascomycota</taxon>
        <taxon>Pezizomycotina</taxon>
        <taxon>Sordariomycetes</taxon>
        <taxon>Sordariomycetidae</taxon>
        <taxon>Diaporthales</taxon>
        <taxon>Diaporthaceae</taxon>
        <taxon>Diaporthe</taxon>
    </lineage>
</organism>